<organism evidence="1">
    <name type="scientific">Cladocopium goreaui</name>
    <dbReference type="NCBI Taxonomy" id="2562237"/>
    <lineage>
        <taxon>Eukaryota</taxon>
        <taxon>Sar</taxon>
        <taxon>Alveolata</taxon>
        <taxon>Dinophyceae</taxon>
        <taxon>Suessiales</taxon>
        <taxon>Symbiodiniaceae</taxon>
        <taxon>Cladocopium</taxon>
    </lineage>
</organism>
<reference evidence="1" key="1">
    <citation type="submission" date="2022-10" db="EMBL/GenBank/DDBJ databases">
        <authorList>
            <person name="Chen Y."/>
            <person name="Dougan E. K."/>
            <person name="Chan C."/>
            <person name="Rhodes N."/>
            <person name="Thang M."/>
        </authorList>
    </citation>
    <scope>NUCLEOTIDE SEQUENCE</scope>
</reference>
<dbReference type="AlphaFoldDB" id="A0A9P1D6U1"/>
<dbReference type="Proteomes" id="UP001152797">
    <property type="component" value="Unassembled WGS sequence"/>
</dbReference>
<name>A0A9P1D6U1_9DINO</name>
<evidence type="ECO:0000313" key="2">
    <source>
        <dbReference type="EMBL" id="CAL4790880.1"/>
    </source>
</evidence>
<comment type="caution">
    <text evidence="1">The sequence shown here is derived from an EMBL/GenBank/DDBJ whole genome shotgun (WGS) entry which is preliminary data.</text>
</comment>
<proteinExistence type="predicted"/>
<dbReference type="EMBL" id="CAMXCT030003293">
    <property type="protein sequence ID" value="CAL4790880.1"/>
    <property type="molecule type" value="Genomic_DNA"/>
</dbReference>
<dbReference type="EMBL" id="CAMXCT020003293">
    <property type="protein sequence ID" value="CAL1156943.1"/>
    <property type="molecule type" value="Genomic_DNA"/>
</dbReference>
<feature type="non-terminal residue" evidence="1">
    <location>
        <position position="202"/>
    </location>
</feature>
<dbReference type="EMBL" id="CAMXCT010003293">
    <property type="protein sequence ID" value="CAI4003568.1"/>
    <property type="molecule type" value="Genomic_DNA"/>
</dbReference>
<evidence type="ECO:0000313" key="3">
    <source>
        <dbReference type="Proteomes" id="UP001152797"/>
    </source>
</evidence>
<gene>
    <name evidence="1" type="ORF">C1SCF055_LOCUS29430</name>
</gene>
<reference evidence="2 3" key="2">
    <citation type="submission" date="2024-05" db="EMBL/GenBank/DDBJ databases">
        <authorList>
            <person name="Chen Y."/>
            <person name="Shah S."/>
            <person name="Dougan E. K."/>
            <person name="Thang M."/>
            <person name="Chan C."/>
        </authorList>
    </citation>
    <scope>NUCLEOTIDE SEQUENCE [LARGE SCALE GENOMIC DNA]</scope>
</reference>
<dbReference type="OrthoDB" id="1716531at2759"/>
<protein>
    <submittedName>
        <fullName evidence="1">Uncharacterized protein</fullName>
    </submittedName>
</protein>
<evidence type="ECO:0000313" key="1">
    <source>
        <dbReference type="EMBL" id="CAI4003568.1"/>
    </source>
</evidence>
<sequence>LVTSFFYLGTFSLPYCWKLGLGALMGCWGIGHDAGLIAVLCAWHFLNLMEQVLPAPSFQVRASIGRRVNSISVWGAGLLSEPLCRVNGGTWNLYSDISVMQRRHANSIQQEENRVGLLYGHGGCKACEVLTLSDLEQTLNVTEVHYCSWLEDVAFQRKSAEYLWMLVCSAGAVHKMRFLSTWLLFLLRQHAATHTTCGCGEV</sequence>
<accession>A0A9P1D6U1</accession>
<keyword evidence="3" id="KW-1185">Reference proteome</keyword>